<dbReference type="InterPro" id="IPR051732">
    <property type="entry name" value="USF"/>
</dbReference>
<feature type="compositionally biased region" description="Polar residues" evidence="6">
    <location>
        <begin position="117"/>
        <end position="128"/>
    </location>
</feature>
<dbReference type="InterPro" id="IPR036638">
    <property type="entry name" value="HLH_DNA-bd_sf"/>
</dbReference>
<dbReference type="GO" id="GO:0005634">
    <property type="term" value="C:nucleus"/>
    <property type="evidence" value="ECO:0007669"/>
    <property type="project" value="UniProtKB-SubCell"/>
</dbReference>
<sequence length="296" mass="33270">MYSPPQQQDYNIDAEHFQHSVDTHTTVGAVPVVRNNRLFNPSYQQQLHQRQNSFGTVASAITMSPPSRAGGMAFSESNSQNWFGTSLDSNGSSFGQSPIFSGRDLIVSPSTSSGHLDLMSNASNLNTNGDDDESQQRNLQEMFEKRRRRRESHNAVERRRRDNINERIHELCTLLPEKLLDSAPTSSNVMSVSSGQVAANGRAINKGTILKLSVDHIKELREDVNRYQERIRELEHMIECAKRGEMMIDPKANLQSNNTGTTFDTNRNNAQRGGHQRVGSIQFRQQFNNLQLGGPE</sequence>
<dbReference type="InterPro" id="IPR011598">
    <property type="entry name" value="bHLH_dom"/>
</dbReference>
<dbReference type="PANTHER" id="PTHR46117:SF3">
    <property type="entry name" value="FI24210P1"/>
    <property type="match status" value="1"/>
</dbReference>
<evidence type="ECO:0000256" key="1">
    <source>
        <dbReference type="ARBA" id="ARBA00004123"/>
    </source>
</evidence>
<keyword evidence="5" id="KW-0175">Coiled coil</keyword>
<evidence type="ECO:0000256" key="2">
    <source>
        <dbReference type="ARBA" id="ARBA00023015"/>
    </source>
</evidence>
<keyword evidence="4" id="KW-0539">Nucleus</keyword>
<feature type="coiled-coil region" evidence="5">
    <location>
        <begin position="210"/>
        <end position="244"/>
    </location>
</feature>
<dbReference type="SMART" id="SM00353">
    <property type="entry name" value="HLH"/>
    <property type="match status" value="1"/>
</dbReference>
<organism evidence="8 9">
    <name type="scientific">Mucor circinelloides f. lusitanicus</name>
    <name type="common">Mucor racemosus var. lusitanicus</name>
    <dbReference type="NCBI Taxonomy" id="29924"/>
    <lineage>
        <taxon>Eukaryota</taxon>
        <taxon>Fungi</taxon>
        <taxon>Fungi incertae sedis</taxon>
        <taxon>Mucoromycota</taxon>
        <taxon>Mucoromycotina</taxon>
        <taxon>Mucoromycetes</taxon>
        <taxon>Mucorales</taxon>
        <taxon>Mucorineae</taxon>
        <taxon>Mucoraceae</taxon>
        <taxon>Mucor</taxon>
    </lineage>
</organism>
<comment type="subcellular location">
    <subcellularLocation>
        <location evidence="1">Nucleus</location>
    </subcellularLocation>
</comment>
<dbReference type="Gene3D" id="4.10.280.10">
    <property type="entry name" value="Helix-loop-helix DNA-binding domain"/>
    <property type="match status" value="1"/>
</dbReference>
<dbReference type="GO" id="GO:0000981">
    <property type="term" value="F:DNA-binding transcription factor activity, RNA polymerase II-specific"/>
    <property type="evidence" value="ECO:0007669"/>
    <property type="project" value="TreeGrafter"/>
</dbReference>
<dbReference type="PANTHER" id="PTHR46117">
    <property type="entry name" value="FI24210P1"/>
    <property type="match status" value="1"/>
</dbReference>
<dbReference type="EMBL" id="JAAECE010000007">
    <property type="protein sequence ID" value="KAF1798953.1"/>
    <property type="molecule type" value="Genomic_DNA"/>
</dbReference>
<evidence type="ECO:0000256" key="5">
    <source>
        <dbReference type="SAM" id="Coils"/>
    </source>
</evidence>
<dbReference type="Proteomes" id="UP000469890">
    <property type="component" value="Unassembled WGS sequence"/>
</dbReference>
<name>A0A8H4BB28_MUCCL</name>
<reference evidence="8 9" key="1">
    <citation type="submission" date="2019-09" db="EMBL/GenBank/DDBJ databases">
        <authorList>
            <consortium name="DOE Joint Genome Institute"/>
            <person name="Mondo S.J."/>
            <person name="Navarro-Mendoza M.I."/>
            <person name="Perez-Arques C."/>
            <person name="Panchal S."/>
            <person name="Nicolas F.E."/>
            <person name="Ganguly P."/>
            <person name="Pangilinan J."/>
            <person name="Grigoriev I."/>
            <person name="Heitman J."/>
            <person name="Sanya K."/>
            <person name="Garre V."/>
        </authorList>
    </citation>
    <scope>NUCLEOTIDE SEQUENCE [LARGE SCALE GENOMIC DNA]</scope>
    <source>
        <strain evidence="8 9">MU402</strain>
    </source>
</reference>
<dbReference type="GO" id="GO:0046983">
    <property type="term" value="F:protein dimerization activity"/>
    <property type="evidence" value="ECO:0007669"/>
    <property type="project" value="InterPro"/>
</dbReference>
<keyword evidence="2" id="KW-0805">Transcription regulation</keyword>
<protein>
    <submittedName>
        <fullName evidence="8">Helix-loop-helix DNA-binding domain-containing protein</fullName>
    </submittedName>
</protein>
<dbReference type="PROSITE" id="PS50888">
    <property type="entry name" value="BHLH"/>
    <property type="match status" value="1"/>
</dbReference>
<dbReference type="Pfam" id="PF00010">
    <property type="entry name" value="HLH"/>
    <property type="match status" value="1"/>
</dbReference>
<evidence type="ECO:0000256" key="4">
    <source>
        <dbReference type="ARBA" id="ARBA00023242"/>
    </source>
</evidence>
<accession>A0A8H4BB28</accession>
<dbReference type="AlphaFoldDB" id="A0A8H4BB28"/>
<evidence type="ECO:0000313" key="9">
    <source>
        <dbReference type="Proteomes" id="UP000469890"/>
    </source>
</evidence>
<feature type="region of interest" description="Disordered" evidence="6">
    <location>
        <begin position="117"/>
        <end position="136"/>
    </location>
</feature>
<evidence type="ECO:0000256" key="3">
    <source>
        <dbReference type="ARBA" id="ARBA00023163"/>
    </source>
</evidence>
<evidence type="ECO:0000256" key="6">
    <source>
        <dbReference type="SAM" id="MobiDB-lite"/>
    </source>
</evidence>
<proteinExistence type="predicted"/>
<keyword evidence="3" id="KW-0804">Transcription</keyword>
<feature type="domain" description="BHLH" evidence="7">
    <location>
        <begin position="148"/>
        <end position="220"/>
    </location>
</feature>
<keyword evidence="8" id="KW-0238">DNA-binding</keyword>
<dbReference type="SUPFAM" id="SSF47459">
    <property type="entry name" value="HLH, helix-loop-helix DNA-binding domain"/>
    <property type="match status" value="1"/>
</dbReference>
<gene>
    <name evidence="8" type="ORF">FB192DRAFT_1394214</name>
</gene>
<comment type="caution">
    <text evidence="8">The sequence shown here is derived from an EMBL/GenBank/DDBJ whole genome shotgun (WGS) entry which is preliminary data.</text>
</comment>
<evidence type="ECO:0000313" key="8">
    <source>
        <dbReference type="EMBL" id="KAF1798953.1"/>
    </source>
</evidence>
<evidence type="ECO:0000259" key="7">
    <source>
        <dbReference type="PROSITE" id="PS50888"/>
    </source>
</evidence>
<dbReference type="GO" id="GO:0000978">
    <property type="term" value="F:RNA polymerase II cis-regulatory region sequence-specific DNA binding"/>
    <property type="evidence" value="ECO:0007669"/>
    <property type="project" value="TreeGrafter"/>
</dbReference>